<dbReference type="Pfam" id="PF11157">
    <property type="entry name" value="DUF2937"/>
    <property type="match status" value="1"/>
</dbReference>
<dbReference type="EMBL" id="NJBA01000002">
    <property type="protein sequence ID" value="OWP51711.1"/>
    <property type="molecule type" value="Genomic_DNA"/>
</dbReference>
<dbReference type="PIRSF" id="PIRSF029393">
    <property type="entry name" value="UCP029393"/>
    <property type="match status" value="1"/>
</dbReference>
<evidence type="ECO:0008006" key="4">
    <source>
        <dbReference type="Google" id="ProtNLM"/>
    </source>
</evidence>
<evidence type="ECO:0000313" key="2">
    <source>
        <dbReference type="EMBL" id="OWP51711.1"/>
    </source>
</evidence>
<evidence type="ECO:0000256" key="1">
    <source>
        <dbReference type="SAM" id="Phobius"/>
    </source>
</evidence>
<keyword evidence="1" id="KW-1133">Transmembrane helix</keyword>
<dbReference type="InterPro" id="IPR022584">
    <property type="entry name" value="DUF2937"/>
</dbReference>
<dbReference type="AlphaFoldDB" id="A0A246FBP9"/>
<comment type="caution">
    <text evidence="2">The sequence shown here is derived from an EMBL/GenBank/DDBJ whole genome shotgun (WGS) entry which is preliminary data.</text>
</comment>
<dbReference type="InterPro" id="IPR016917">
    <property type="entry name" value="UCP029393"/>
</dbReference>
<proteinExistence type="predicted"/>
<reference evidence="2 3" key="1">
    <citation type="submission" date="2017-06" db="EMBL/GenBank/DDBJ databases">
        <title>Draft genome of Pseudomonas nitroreducens DF05.</title>
        <authorList>
            <person name="Iyer R."/>
        </authorList>
    </citation>
    <scope>NUCLEOTIDE SEQUENCE [LARGE SCALE GENOMIC DNA]</scope>
    <source>
        <strain evidence="2 3">DF05</strain>
    </source>
</reference>
<sequence length="174" mass="19729">MLRSYVRMVLFALGLMVAVQVPGFIKDYAQRVDAHRIEAAQALQGFKDTSGQFFKGDLSALVAHYRGSADPVFQRDADNIERLVRRAQLFENEWQALQGNWYQRALHMLTAPNHELLQETYANYRYQVVLEPEAIGWALAGGLLLAWIAEVLMASVAALVGLGDNRRASRRHWN</sequence>
<dbReference type="Proteomes" id="UP000198145">
    <property type="component" value="Unassembled WGS sequence"/>
</dbReference>
<accession>A0A246FBP9</accession>
<evidence type="ECO:0000313" key="3">
    <source>
        <dbReference type="Proteomes" id="UP000198145"/>
    </source>
</evidence>
<name>A0A246FBP9_PSENT</name>
<feature type="transmembrane region" description="Helical" evidence="1">
    <location>
        <begin position="135"/>
        <end position="162"/>
    </location>
</feature>
<dbReference type="RefSeq" id="WP_088416612.1">
    <property type="nucleotide sequence ID" value="NZ_NJBA01000002.1"/>
</dbReference>
<dbReference type="STRING" id="46680.GCA_000807755_04353"/>
<dbReference type="eggNOG" id="ENOG5032YDB">
    <property type="taxonomic scope" value="Bacteria"/>
</dbReference>
<gene>
    <name evidence="2" type="ORF">CEG18_05455</name>
</gene>
<keyword evidence="1" id="KW-0472">Membrane</keyword>
<organism evidence="2 3">
    <name type="scientific">Pseudomonas nitroreducens</name>
    <dbReference type="NCBI Taxonomy" id="46680"/>
    <lineage>
        <taxon>Bacteria</taxon>
        <taxon>Pseudomonadati</taxon>
        <taxon>Pseudomonadota</taxon>
        <taxon>Gammaproteobacteria</taxon>
        <taxon>Pseudomonadales</taxon>
        <taxon>Pseudomonadaceae</taxon>
        <taxon>Pseudomonas</taxon>
    </lineage>
</organism>
<keyword evidence="1" id="KW-0812">Transmembrane</keyword>
<protein>
    <recommendedName>
        <fullName evidence="4">DUF2937 family protein</fullName>
    </recommendedName>
</protein>